<dbReference type="Proteomes" id="UP000827976">
    <property type="component" value="Chromosome 15"/>
</dbReference>
<organism evidence="1 2">
    <name type="scientific">Dioscorea alata</name>
    <name type="common">Purple yam</name>
    <dbReference type="NCBI Taxonomy" id="55571"/>
    <lineage>
        <taxon>Eukaryota</taxon>
        <taxon>Viridiplantae</taxon>
        <taxon>Streptophyta</taxon>
        <taxon>Embryophyta</taxon>
        <taxon>Tracheophyta</taxon>
        <taxon>Spermatophyta</taxon>
        <taxon>Magnoliopsida</taxon>
        <taxon>Liliopsida</taxon>
        <taxon>Dioscoreales</taxon>
        <taxon>Dioscoreaceae</taxon>
        <taxon>Dioscorea</taxon>
    </lineage>
</organism>
<proteinExistence type="predicted"/>
<reference evidence="2" key="1">
    <citation type="journal article" date="2022" name="Nat. Commun.">
        <title>Chromosome evolution and the genetic basis of agronomically important traits in greater yam.</title>
        <authorList>
            <person name="Bredeson J.V."/>
            <person name="Lyons J.B."/>
            <person name="Oniyinde I.O."/>
            <person name="Okereke N.R."/>
            <person name="Kolade O."/>
            <person name="Nnabue I."/>
            <person name="Nwadili C.O."/>
            <person name="Hribova E."/>
            <person name="Parker M."/>
            <person name="Nwogha J."/>
            <person name="Shu S."/>
            <person name="Carlson J."/>
            <person name="Kariba R."/>
            <person name="Muthemba S."/>
            <person name="Knop K."/>
            <person name="Barton G.J."/>
            <person name="Sherwood A.V."/>
            <person name="Lopez-Montes A."/>
            <person name="Asiedu R."/>
            <person name="Jamnadass R."/>
            <person name="Muchugi A."/>
            <person name="Goodstein D."/>
            <person name="Egesi C.N."/>
            <person name="Featherston J."/>
            <person name="Asfaw A."/>
            <person name="Simpson G.G."/>
            <person name="Dolezel J."/>
            <person name="Hendre P.S."/>
            <person name="Van Deynze A."/>
            <person name="Kumar P.L."/>
            <person name="Obidiegwu J.E."/>
            <person name="Bhattacharjee R."/>
            <person name="Rokhsar D.S."/>
        </authorList>
    </citation>
    <scope>NUCLEOTIDE SEQUENCE [LARGE SCALE GENOMIC DNA]</scope>
    <source>
        <strain evidence="2">cv. TDa95/00328</strain>
    </source>
</reference>
<gene>
    <name evidence="1" type="ORF">IHE45_15G085300</name>
</gene>
<protein>
    <submittedName>
        <fullName evidence="1">Uncharacterized protein</fullName>
    </submittedName>
</protein>
<keyword evidence="2" id="KW-1185">Reference proteome</keyword>
<name>A0ACB7UMS1_DIOAL</name>
<evidence type="ECO:0000313" key="2">
    <source>
        <dbReference type="Proteomes" id="UP000827976"/>
    </source>
</evidence>
<sequence length="80" mass="9166">MKRRRWRSMEMVMFSWILIHWSANHSAGDGAGNGRSRDDPSENTGTVSSPTMVAAAEEEEEEEEEGEREGGGRRGERRRW</sequence>
<dbReference type="EMBL" id="CM037025">
    <property type="protein sequence ID" value="KAH7661762.1"/>
    <property type="molecule type" value="Genomic_DNA"/>
</dbReference>
<comment type="caution">
    <text evidence="1">The sequence shown here is derived from an EMBL/GenBank/DDBJ whole genome shotgun (WGS) entry which is preliminary data.</text>
</comment>
<accession>A0ACB7UMS1</accession>
<evidence type="ECO:0000313" key="1">
    <source>
        <dbReference type="EMBL" id="KAH7661762.1"/>
    </source>
</evidence>